<comment type="caution">
    <text evidence="1">The sequence shown here is derived from an EMBL/GenBank/DDBJ whole genome shotgun (WGS) entry which is preliminary data.</text>
</comment>
<proteinExistence type="predicted"/>
<accession>A0ACB7XLX1</accession>
<organism evidence="1 2">
    <name type="scientific">Vaccinium darrowii</name>
    <dbReference type="NCBI Taxonomy" id="229202"/>
    <lineage>
        <taxon>Eukaryota</taxon>
        <taxon>Viridiplantae</taxon>
        <taxon>Streptophyta</taxon>
        <taxon>Embryophyta</taxon>
        <taxon>Tracheophyta</taxon>
        <taxon>Spermatophyta</taxon>
        <taxon>Magnoliopsida</taxon>
        <taxon>eudicotyledons</taxon>
        <taxon>Gunneridae</taxon>
        <taxon>Pentapetalae</taxon>
        <taxon>asterids</taxon>
        <taxon>Ericales</taxon>
        <taxon>Ericaceae</taxon>
        <taxon>Vaccinioideae</taxon>
        <taxon>Vaccinieae</taxon>
        <taxon>Vaccinium</taxon>
    </lineage>
</organism>
<evidence type="ECO:0000313" key="1">
    <source>
        <dbReference type="EMBL" id="KAH7841351.1"/>
    </source>
</evidence>
<dbReference type="EMBL" id="CM037160">
    <property type="protein sequence ID" value="KAH7841351.1"/>
    <property type="molecule type" value="Genomic_DNA"/>
</dbReference>
<dbReference type="Proteomes" id="UP000828048">
    <property type="component" value="Chromosome 10"/>
</dbReference>
<protein>
    <submittedName>
        <fullName evidence="1">Uncharacterized protein</fullName>
    </submittedName>
</protein>
<sequence>MDMAETTREKTDTTEENWSESDDEDDETEMKKRVNWIERLVEIRNYSDEDDEENSINDSESFSRLLVQVPWSDARRFSQLASLCNMAYNAIPEIEAKDLRRQYGLHFVTSSLEKKSKAAALNAKLDQDRIREPVASAAPIVSDGEKAVRSVKCQHCPAVAYEIAASAASYVHSRSDSLLPLGYENKRGDDMDLYGNEPYQKEEGGSCSPRVYKSEVAAYVAASTMTAVVAAGEKDKQEAAKDLQSLHSSPCEWFICDDPSTYTRQFIIQGTEVLVHRGIYEAAKGIYEQFMPEIMEHIHKFGERAKLQFTGHSLGGSLSLLVHLMLLTRKIVKPSALRPVVTFGSPFIFCGGQRILDELGLDEDRVHFVMMHRDIVPRAFACNYPNGVAQLLKRLSGTFQSHPCLNKKKLLYSPLGKIFILQPDEKSSPPHPLLPPGTAFYAVENTRSSFTQNALKTFLNSPHPLETLSKPTAYGSEGTILRDHDSSNYLKAINGVIRQHTRLVARKGSKQESLLCPLLTTEYPHAWSHEHNPEENRVVKQEVMTSV</sequence>
<keyword evidence="2" id="KW-1185">Reference proteome</keyword>
<reference evidence="1 2" key="1">
    <citation type="journal article" date="2021" name="Hortic Res">
        <title>High-quality reference genome and annotation aids understanding of berry development for evergreen blueberry (Vaccinium darrowii).</title>
        <authorList>
            <person name="Yu J."/>
            <person name="Hulse-Kemp A.M."/>
            <person name="Babiker E."/>
            <person name="Staton M."/>
        </authorList>
    </citation>
    <scope>NUCLEOTIDE SEQUENCE [LARGE SCALE GENOMIC DNA]</scope>
    <source>
        <strain evidence="2">cv. NJ 8807/NJ 8810</strain>
        <tissue evidence="1">Young leaf</tissue>
    </source>
</reference>
<gene>
    <name evidence="1" type="ORF">Vadar_028663</name>
</gene>
<evidence type="ECO:0000313" key="2">
    <source>
        <dbReference type="Proteomes" id="UP000828048"/>
    </source>
</evidence>
<name>A0ACB7XLX1_9ERIC</name>